<dbReference type="PROSITE" id="PS51207">
    <property type="entry name" value="PXA"/>
    <property type="match status" value="1"/>
</dbReference>
<reference evidence="9" key="4">
    <citation type="submission" date="2015-04" db="EMBL/GenBank/DDBJ databases">
        <title>Maintaining two mating types: Structure of the mating type locus and its role in heterokaryosis in Podospora anserina.</title>
        <authorList>
            <person name="Grognet P."/>
            <person name="Bidard F."/>
            <person name="Kuchly C."/>
            <person name="Chan Ho Tong L."/>
            <person name="Coppin E."/>
            <person name="Ait Benkhali J."/>
            <person name="Couloux A."/>
            <person name="Wincker P."/>
            <person name="Debuchy R."/>
            <person name="Silar P."/>
        </authorList>
    </citation>
    <scope>NUCLEOTIDE SEQUENCE</scope>
</reference>
<sequence length="1327" mass="146403">MAALYYGIGKKKQLALAATASFVAWGYAVDLLPALRWAGYAFIAGITLSLAALLALTVLTSRSGYQLRKLRSITSRPNGALFTGRENWRREVAALRQRQGYEKASLCPDSPKVAAAVDEVLGFVIRDFIRVWYGGISSNPVFENEVDRAIRGALLRVRDRLAEVDLAGVVTMRLVPILTAHLRDFGEAEKSVRGRKLNRSVTETEELDLAIASKYREGRLHPAVGLGFSDVKTAQQDYLRGLMGRVLPKVLGREVLGSRAVGIVVREIVACAVLGPVMGLLAEPDTWNQLMEGYGRSMLQDRSTVRKLRAALDQHASPAPKTGGKQVVAFPRLGVGDGERRFEKFVRAIRKVNNLSDARRFRSEVASQLKRDSQQEGVDQVYMRRLEMGKRLLDQKVQHLATPGDRRGFQPQQGGSNVVPSDSKLEKASLTDLLRDPSGLSYFMEYMDRQQLMPLVQFWLVVDGFRNPLEDDGLEGEQLPLQLPPWTESDRLDLAQIDAAYLSRPELKVPDSSKRIISDFLKAGKRATPEQYYRARREILRAQSAVLEEMRVKHFQNFRKSEIFYKALAAEEASRRTTASVPTTALPRAASYAAPSSSSSSKPHPVSRLAPRLQTNNNPQNNNRRAGSATDLRAISFNSNGGSDLGPLMSSVPDLRDIRRSGSLDEGRGSYSPNPLFDDEVGGGTGDNDPMADSIASLDQDSGSNNNVPDTKVVQAMERALNNILEDSQQTPLKVDDLHGGLFGDEDADNGNMDGGLFGTTSTTAAGKQRAPSDDRSAANKRRSMDLATRSSRGSLDTTTTTTTATTTTTTTITTNNNNNNNNNSNNNNKMEKPSLASLGLVSAASRIGVFVDDDLFGDENRFLSDEPSDVDEAKDSEDDVAAVHLAAPGDLGLAEAITSLTNEIDKLVTQEAVVDSLLRKAELTNNTAELRILRKSKASLQRELRRKELQRRQYVIQESDNSLYGRSTVRILREIEVGRDEEGKEFAVYAVEVSRNAGEKMPAARWVVKRRYSEFLELHQKLRGGYPSVRGLEFPRRRMVMKLEQGFLQKRRAGLERYLSELLLLPDVCRSRDLRAFLSQRVIDGGSNGEGSRKDMISRLYDSVADGMEDILGSIPVLDQLSLAGQNLIAAATSQLSQLPLNDETVSGTGVVLNAAEAEAELNAFENGTGAGKELEPFVKPICDIFLEVFELNKGNNWLRGRAVVVVLHQLLGGTIERKLRDNVKMLVGEEQILRYVDMVKGVMWPRGEMVRDKVPRTKQEKLKTRTEASLMLATLVPDLAGSVVGRLNAQAASRRVFATLNNGRLNAHLAFTFLDEIIDILFEGA</sequence>
<feature type="region of interest" description="Disordered" evidence="3">
    <location>
        <begin position="738"/>
        <end position="832"/>
    </location>
</feature>
<keyword evidence="2" id="KW-0175">Coiled coil</keyword>
<dbReference type="SMART" id="SM00315">
    <property type="entry name" value="RGS"/>
    <property type="match status" value="1"/>
</dbReference>
<evidence type="ECO:0000259" key="5">
    <source>
        <dbReference type="PROSITE" id="PS50132"/>
    </source>
</evidence>
<dbReference type="SMART" id="SM00313">
    <property type="entry name" value="PXA"/>
    <property type="match status" value="1"/>
</dbReference>
<dbReference type="Pfam" id="PF02194">
    <property type="entry name" value="PXA"/>
    <property type="match status" value="1"/>
</dbReference>
<evidence type="ECO:0000256" key="4">
    <source>
        <dbReference type="SAM" id="Phobius"/>
    </source>
</evidence>
<feature type="compositionally biased region" description="Polar residues" evidence="3">
    <location>
        <begin position="410"/>
        <end position="420"/>
    </location>
</feature>
<dbReference type="RefSeq" id="XP_001906006.1">
    <property type="nucleotide sequence ID" value="XM_001905971.1"/>
</dbReference>
<feature type="compositionally biased region" description="Low complexity" evidence="3">
    <location>
        <begin position="798"/>
        <end position="832"/>
    </location>
</feature>
<feature type="region of interest" description="Disordered" evidence="3">
    <location>
        <begin position="403"/>
        <end position="422"/>
    </location>
</feature>
<evidence type="ECO:0000313" key="9">
    <source>
        <dbReference type="EMBL" id="CDP28408.1"/>
    </source>
</evidence>
<evidence type="ECO:0000259" key="6">
    <source>
        <dbReference type="PROSITE" id="PS50195"/>
    </source>
</evidence>
<dbReference type="InterPro" id="IPR013937">
    <property type="entry name" value="Sorting_nexin_C"/>
</dbReference>
<accession>B2AR94</accession>
<dbReference type="PANTHER" id="PTHR22775">
    <property type="entry name" value="SORTING NEXIN"/>
    <property type="match status" value="1"/>
</dbReference>
<dbReference type="CDD" id="cd06876">
    <property type="entry name" value="PX_MDM1p"/>
    <property type="match status" value="1"/>
</dbReference>
<dbReference type="PROSITE" id="PS50195">
    <property type="entry name" value="PX"/>
    <property type="match status" value="1"/>
</dbReference>
<keyword evidence="10" id="KW-1185">Reference proteome</keyword>
<dbReference type="PANTHER" id="PTHR22775:SF3">
    <property type="entry name" value="SORTING NEXIN-13"/>
    <property type="match status" value="1"/>
</dbReference>
<dbReference type="STRING" id="515849.B2AR94"/>
<name>B2AR94_PODAN</name>
<dbReference type="SMART" id="SM00312">
    <property type="entry name" value="PX"/>
    <property type="match status" value="1"/>
</dbReference>
<protein>
    <submittedName>
        <fullName evidence="8">Podospora anserina S mat+ genomic DNA chromosome 4, supercontig 4</fullName>
    </submittedName>
    <submittedName>
        <fullName evidence="9">Sorting nexin</fullName>
    </submittedName>
</protein>
<feature type="domain" description="PX" evidence="6">
    <location>
        <begin position="968"/>
        <end position="1086"/>
    </location>
</feature>
<dbReference type="Pfam" id="PF08628">
    <property type="entry name" value="Nexin_C"/>
    <property type="match status" value="1"/>
</dbReference>
<feature type="compositionally biased region" description="Polar residues" evidence="3">
    <location>
        <begin position="697"/>
        <end position="709"/>
    </location>
</feature>
<dbReference type="EMBL" id="CU633895">
    <property type="protein sequence ID" value="CAP66672.1"/>
    <property type="molecule type" value="Genomic_DNA"/>
</dbReference>
<feature type="coiled-coil region" evidence="2">
    <location>
        <begin position="924"/>
        <end position="958"/>
    </location>
</feature>
<feature type="domain" description="PXA" evidence="7">
    <location>
        <begin position="110"/>
        <end position="299"/>
    </location>
</feature>
<keyword evidence="4" id="KW-0812">Transmembrane</keyword>
<dbReference type="InterPro" id="IPR044926">
    <property type="entry name" value="RGS_subdomain_2"/>
</dbReference>
<dbReference type="CDD" id="cd08729">
    <property type="entry name" value="RGS_PX"/>
    <property type="match status" value="1"/>
</dbReference>
<dbReference type="GeneID" id="6190183"/>
<dbReference type="InterPro" id="IPR036871">
    <property type="entry name" value="PX_dom_sf"/>
</dbReference>
<reference evidence="8 10" key="1">
    <citation type="journal article" date="2008" name="Genome Biol.">
        <title>The genome sequence of the model ascomycete fungus Podospora anserina.</title>
        <authorList>
            <person name="Espagne E."/>
            <person name="Lespinet O."/>
            <person name="Malagnac F."/>
            <person name="Da Silva C."/>
            <person name="Jaillon O."/>
            <person name="Porcel B.M."/>
            <person name="Couloux A."/>
            <person name="Aury J.-M."/>
            <person name="Segurens B."/>
            <person name="Poulain J."/>
            <person name="Anthouard V."/>
            <person name="Grossetete S."/>
            <person name="Khalili H."/>
            <person name="Coppin E."/>
            <person name="Dequard-Chablat M."/>
            <person name="Picard M."/>
            <person name="Contamine V."/>
            <person name="Arnaise S."/>
            <person name="Bourdais A."/>
            <person name="Berteaux-Lecellier V."/>
            <person name="Gautheret D."/>
            <person name="de Vries R.P."/>
            <person name="Battaglia E."/>
            <person name="Coutinho P.M."/>
            <person name="Danchin E.G.J."/>
            <person name="Henrissat B."/>
            <person name="El Khoury R."/>
            <person name="Sainsard-Chanet A."/>
            <person name="Boivin A."/>
            <person name="Pinan-Lucarre B."/>
            <person name="Sellem C.H."/>
            <person name="Debuchy R."/>
            <person name="Wincker P."/>
            <person name="Weissenbach J."/>
            <person name="Silar P."/>
        </authorList>
    </citation>
    <scope>NUCLEOTIDE SEQUENCE [LARGE SCALE GENOMIC DNA]</scope>
    <source>
        <strain evidence="10">S / ATCC MYA-4624 / DSM 980 / FGSC 10383</strain>
        <strain evidence="8">S mat+</strain>
    </source>
</reference>
<dbReference type="Pfam" id="PF00615">
    <property type="entry name" value="RGS"/>
    <property type="match status" value="1"/>
</dbReference>
<evidence type="ECO:0000256" key="1">
    <source>
        <dbReference type="ARBA" id="ARBA00010883"/>
    </source>
</evidence>
<dbReference type="Gene3D" id="1.10.167.10">
    <property type="entry name" value="Regulator of G-protein Signalling 4, domain 2"/>
    <property type="match status" value="1"/>
</dbReference>
<dbReference type="InterPro" id="IPR003114">
    <property type="entry name" value="Phox_assoc"/>
</dbReference>
<feature type="region of interest" description="Disordered" evidence="3">
    <location>
        <begin position="590"/>
        <end position="709"/>
    </location>
</feature>
<feature type="domain" description="RGS" evidence="5">
    <location>
        <begin position="429"/>
        <end position="568"/>
    </location>
</feature>
<dbReference type="SUPFAM" id="SSF64268">
    <property type="entry name" value="PX domain"/>
    <property type="match status" value="1"/>
</dbReference>
<dbReference type="eggNOG" id="KOG2101">
    <property type="taxonomic scope" value="Eukaryota"/>
</dbReference>
<evidence type="ECO:0000313" key="10">
    <source>
        <dbReference type="Proteomes" id="UP000001197"/>
    </source>
</evidence>
<dbReference type="Gene3D" id="3.30.1520.10">
    <property type="entry name" value="Phox-like domain"/>
    <property type="match status" value="1"/>
</dbReference>
<keyword evidence="4" id="KW-1133">Transmembrane helix</keyword>
<dbReference type="KEGG" id="pan:PODANSg3034"/>
<dbReference type="EMBL" id="FO904939">
    <property type="protein sequence ID" value="CDP28408.1"/>
    <property type="molecule type" value="Genomic_DNA"/>
</dbReference>
<evidence type="ECO:0000313" key="8">
    <source>
        <dbReference type="EMBL" id="CAP66672.1"/>
    </source>
</evidence>
<dbReference type="FunCoup" id="B2AR94">
    <property type="interactions" value="34"/>
</dbReference>
<gene>
    <name evidence="8" type="ORF">PODANS_4_8220</name>
</gene>
<dbReference type="Pfam" id="PF00787">
    <property type="entry name" value="PX"/>
    <property type="match status" value="1"/>
</dbReference>
<comment type="similarity">
    <text evidence="1">Belongs to the sorting nexin family.</text>
</comment>
<dbReference type="PROSITE" id="PS50132">
    <property type="entry name" value="RGS"/>
    <property type="match status" value="1"/>
</dbReference>
<dbReference type="InterPro" id="IPR001683">
    <property type="entry name" value="PX_dom"/>
</dbReference>
<dbReference type="InterPro" id="IPR016137">
    <property type="entry name" value="RGS"/>
</dbReference>
<feature type="compositionally biased region" description="Low complexity" evidence="3">
    <location>
        <begin position="590"/>
        <end position="607"/>
    </location>
</feature>
<organism evidence="8">
    <name type="scientific">Podospora anserina (strain S / ATCC MYA-4624 / DSM 980 / FGSC 10383)</name>
    <name type="common">Pleurage anserina</name>
    <dbReference type="NCBI Taxonomy" id="515849"/>
    <lineage>
        <taxon>Eukaryota</taxon>
        <taxon>Fungi</taxon>
        <taxon>Dikarya</taxon>
        <taxon>Ascomycota</taxon>
        <taxon>Pezizomycotina</taxon>
        <taxon>Sordariomycetes</taxon>
        <taxon>Sordariomycetidae</taxon>
        <taxon>Sordariales</taxon>
        <taxon>Podosporaceae</taxon>
        <taxon>Podospora</taxon>
        <taxon>Podospora anserina</taxon>
    </lineage>
</organism>
<evidence type="ECO:0000256" key="2">
    <source>
        <dbReference type="SAM" id="Coils"/>
    </source>
</evidence>
<reference evidence="10" key="3">
    <citation type="journal article" date="2014" name="Genetics">
        <title>Maintaining two mating types: Structure of the mating type locus and its role in heterokaryosis in Podospora anserina.</title>
        <authorList>
            <person name="Grognet P."/>
            <person name="Bidard F."/>
            <person name="Kuchly C."/>
            <person name="Tong L.C.H."/>
            <person name="Coppin E."/>
            <person name="Benkhali J.A."/>
            <person name="Couloux A."/>
            <person name="Wincker P."/>
            <person name="Debuchy R."/>
            <person name="Silar P."/>
        </authorList>
    </citation>
    <scope>GENOME REANNOTATION</scope>
    <source>
        <strain evidence="10">S / ATCC MYA-4624 / DSM 980 / FGSC 10383</strain>
    </source>
</reference>
<evidence type="ECO:0000259" key="7">
    <source>
        <dbReference type="PROSITE" id="PS51207"/>
    </source>
</evidence>
<evidence type="ECO:0000256" key="3">
    <source>
        <dbReference type="SAM" id="MobiDB-lite"/>
    </source>
</evidence>
<dbReference type="Proteomes" id="UP000001197">
    <property type="component" value="Chromosome 4"/>
</dbReference>
<feature type="compositionally biased region" description="Basic and acidic residues" evidence="3">
    <location>
        <begin position="654"/>
        <end position="668"/>
    </location>
</feature>
<dbReference type="HOGENOM" id="CLU_002131_1_0_1"/>
<reference evidence="8" key="2">
    <citation type="submission" date="2008-07" db="EMBL/GenBank/DDBJ databases">
        <authorList>
            <person name="Genoscope - CEA"/>
        </authorList>
    </citation>
    <scope>NUCLEOTIDE SEQUENCE</scope>
    <source>
        <strain evidence="8">S mat+</strain>
    </source>
</reference>
<proteinExistence type="inferred from homology"/>
<dbReference type="InterPro" id="IPR036305">
    <property type="entry name" value="RGS_sf"/>
</dbReference>
<feature type="transmembrane region" description="Helical" evidence="4">
    <location>
        <begin position="38"/>
        <end position="59"/>
    </location>
</feature>
<dbReference type="VEuPathDB" id="FungiDB:PODANS_4_8220"/>
<dbReference type="SUPFAM" id="SSF48097">
    <property type="entry name" value="Regulator of G-protein signaling, RGS"/>
    <property type="match status" value="1"/>
</dbReference>
<dbReference type="GO" id="GO:0035091">
    <property type="term" value="F:phosphatidylinositol binding"/>
    <property type="evidence" value="ECO:0007669"/>
    <property type="project" value="InterPro"/>
</dbReference>
<dbReference type="OrthoDB" id="120967at2759"/>
<keyword evidence="4" id="KW-0472">Membrane</keyword>